<gene>
    <name evidence="1" type="ORF">NE237_000132</name>
</gene>
<keyword evidence="2" id="KW-1185">Reference proteome</keyword>
<name>A0A9Q0JSU4_9MAGN</name>
<organism evidence="1 2">
    <name type="scientific">Protea cynaroides</name>
    <dbReference type="NCBI Taxonomy" id="273540"/>
    <lineage>
        <taxon>Eukaryota</taxon>
        <taxon>Viridiplantae</taxon>
        <taxon>Streptophyta</taxon>
        <taxon>Embryophyta</taxon>
        <taxon>Tracheophyta</taxon>
        <taxon>Spermatophyta</taxon>
        <taxon>Magnoliopsida</taxon>
        <taxon>Proteales</taxon>
        <taxon>Proteaceae</taxon>
        <taxon>Protea</taxon>
    </lineage>
</organism>
<sequence length="91" mass="9443">MLGMSVLSQTLVSFQAIGNHAGLEVVTTGNMVAVTLCAGDTVIHGKRLSSKVVLRFGSEQGRQSGSEQVVGSVFATMMHAMLSHVRVAGGL</sequence>
<dbReference type="AlphaFoldDB" id="A0A9Q0JSU4"/>
<proteinExistence type="predicted"/>
<evidence type="ECO:0000313" key="1">
    <source>
        <dbReference type="EMBL" id="KAJ4936181.1"/>
    </source>
</evidence>
<dbReference type="EMBL" id="JAMYWD010002605">
    <property type="protein sequence ID" value="KAJ4936181.1"/>
    <property type="molecule type" value="Genomic_DNA"/>
</dbReference>
<evidence type="ECO:0000313" key="2">
    <source>
        <dbReference type="Proteomes" id="UP001141806"/>
    </source>
</evidence>
<accession>A0A9Q0JSU4</accession>
<protein>
    <submittedName>
        <fullName evidence="1">Uncharacterized protein</fullName>
    </submittedName>
</protein>
<reference evidence="1" key="1">
    <citation type="journal article" date="2023" name="Plant J.">
        <title>The genome of the king protea, Protea cynaroides.</title>
        <authorList>
            <person name="Chang J."/>
            <person name="Duong T.A."/>
            <person name="Schoeman C."/>
            <person name="Ma X."/>
            <person name="Roodt D."/>
            <person name="Barker N."/>
            <person name="Li Z."/>
            <person name="Van de Peer Y."/>
            <person name="Mizrachi E."/>
        </authorList>
    </citation>
    <scope>NUCLEOTIDE SEQUENCE</scope>
    <source>
        <tissue evidence="1">Young leaves</tissue>
    </source>
</reference>
<comment type="caution">
    <text evidence="1">The sequence shown here is derived from an EMBL/GenBank/DDBJ whole genome shotgun (WGS) entry which is preliminary data.</text>
</comment>
<dbReference type="Proteomes" id="UP001141806">
    <property type="component" value="Unassembled WGS sequence"/>
</dbReference>